<dbReference type="PRINTS" id="PR01043">
    <property type="entry name" value="TRNASYNTHGLY"/>
</dbReference>
<dbReference type="InterPro" id="IPR006195">
    <property type="entry name" value="aa-tRNA-synth_II"/>
</dbReference>
<evidence type="ECO:0000256" key="6">
    <source>
        <dbReference type="ARBA" id="ARBA00022917"/>
    </source>
</evidence>
<dbReference type="SUPFAM" id="SSF55681">
    <property type="entry name" value="Class II aaRS and biotin synthetases"/>
    <property type="match status" value="1"/>
</dbReference>
<dbReference type="Pfam" id="PF03129">
    <property type="entry name" value="HGTP_anticodon"/>
    <property type="match status" value="1"/>
</dbReference>
<dbReference type="PANTHER" id="PTHR10745">
    <property type="entry name" value="GLYCYL-TRNA SYNTHETASE/DNA POLYMERASE SUBUNIT GAMMA-2"/>
    <property type="match status" value="1"/>
</dbReference>
<dbReference type="InterPro" id="IPR004154">
    <property type="entry name" value="Anticodon-bd"/>
</dbReference>
<dbReference type="EC" id="6.1.1.14" evidence="2"/>
<dbReference type="InterPro" id="IPR002315">
    <property type="entry name" value="tRNA-synt_gly"/>
</dbReference>
<dbReference type="InterPro" id="IPR027031">
    <property type="entry name" value="Gly-tRNA_synthase/POLG2"/>
</dbReference>
<keyword evidence="6" id="KW-0648">Protein biosynthesis</keyword>
<feature type="domain" description="Aminoacyl-transfer RNA synthetases class-II family profile" evidence="8">
    <location>
        <begin position="2"/>
        <end position="334"/>
    </location>
</feature>
<evidence type="ECO:0000256" key="1">
    <source>
        <dbReference type="ARBA" id="ARBA00008226"/>
    </source>
</evidence>
<keyword evidence="5" id="KW-0067">ATP-binding</keyword>
<dbReference type="CDD" id="cd00774">
    <property type="entry name" value="GlyRS-like_core"/>
    <property type="match status" value="1"/>
</dbReference>
<evidence type="ECO:0000313" key="10">
    <source>
        <dbReference type="Proteomes" id="UP000236842"/>
    </source>
</evidence>
<evidence type="ECO:0000256" key="4">
    <source>
        <dbReference type="ARBA" id="ARBA00022741"/>
    </source>
</evidence>
<gene>
    <name evidence="9" type="ORF">COZ64_02015</name>
</gene>
<comment type="similarity">
    <text evidence="1">Belongs to the class-II aminoacyl-tRNA synthetase family.</text>
</comment>
<dbReference type="Proteomes" id="UP000236842">
    <property type="component" value="Unassembled WGS sequence"/>
</dbReference>
<protein>
    <recommendedName>
        <fullName evidence="2">glycine--tRNA ligase</fullName>
        <ecNumber evidence="2">6.1.1.14</ecNumber>
    </recommendedName>
</protein>
<proteinExistence type="inferred from homology"/>
<evidence type="ECO:0000256" key="3">
    <source>
        <dbReference type="ARBA" id="ARBA00022598"/>
    </source>
</evidence>
<dbReference type="SUPFAM" id="SSF52954">
    <property type="entry name" value="Class II aaRS ABD-related"/>
    <property type="match status" value="1"/>
</dbReference>
<evidence type="ECO:0000256" key="7">
    <source>
        <dbReference type="ARBA" id="ARBA00023146"/>
    </source>
</evidence>
<dbReference type="InterPro" id="IPR002314">
    <property type="entry name" value="aa-tRNA-synt_IIb"/>
</dbReference>
<evidence type="ECO:0000259" key="8">
    <source>
        <dbReference type="PROSITE" id="PS50862"/>
    </source>
</evidence>
<dbReference type="PANTHER" id="PTHR10745:SF8">
    <property type="entry name" value="DNA POLYMERASE SUBUNIT GAMMA-2, MITOCHONDRIAL"/>
    <property type="match status" value="1"/>
</dbReference>
<dbReference type="Pfam" id="PF00587">
    <property type="entry name" value="tRNA-synt_2b"/>
    <property type="match status" value="1"/>
</dbReference>
<dbReference type="AlphaFoldDB" id="A0A2H9N4I7"/>
<dbReference type="InterPro" id="IPR045864">
    <property type="entry name" value="aa-tRNA-synth_II/BPL/LPL"/>
</dbReference>
<evidence type="ECO:0000256" key="5">
    <source>
        <dbReference type="ARBA" id="ARBA00022840"/>
    </source>
</evidence>
<dbReference type="GO" id="GO:0005524">
    <property type="term" value="F:ATP binding"/>
    <property type="evidence" value="ECO:0007669"/>
    <property type="project" value="UniProtKB-KW"/>
</dbReference>
<evidence type="ECO:0000313" key="9">
    <source>
        <dbReference type="EMBL" id="PIX28799.1"/>
    </source>
</evidence>
<dbReference type="InterPro" id="IPR033731">
    <property type="entry name" value="GlyRS-like_core"/>
</dbReference>
<dbReference type="PROSITE" id="PS50862">
    <property type="entry name" value="AA_TRNA_LIGASE_II"/>
    <property type="match status" value="1"/>
</dbReference>
<dbReference type="Gene3D" id="3.40.50.800">
    <property type="entry name" value="Anticodon-binding domain"/>
    <property type="match status" value="1"/>
</dbReference>
<dbReference type="GO" id="GO:0005737">
    <property type="term" value="C:cytoplasm"/>
    <property type="evidence" value="ECO:0007669"/>
    <property type="project" value="InterPro"/>
</dbReference>
<accession>A0A2H9N4I7</accession>
<dbReference type="NCBIfam" id="TIGR00389">
    <property type="entry name" value="glyS_dimeric"/>
    <property type="match status" value="1"/>
</dbReference>
<dbReference type="InterPro" id="IPR036621">
    <property type="entry name" value="Anticodon-bd_dom_sf"/>
</dbReference>
<dbReference type="NCBIfam" id="NF003211">
    <property type="entry name" value="PRK04173.1"/>
    <property type="match status" value="1"/>
</dbReference>
<sequence length="442" mass="51114">MDKIVSLCKRRGFVFPGSEIYGGLQGFYDFGPLGVEMKNNLKSLWWNWMTREHDNVVGIDGAIITHPKVWDASGHVQSFVDPLVECKKCHHRFKADDLNKNACPDCGGLLTEPKMFNILVPTQIGVVEDDKTNVYLRGEACQTIYLDFKNVLNSSRLKIPFGICQIGKAFRNEVTPKNFLFRQREFEQWDLQWFCRPAEMEQWFEYWKAERMHWYKSIFTHPENLGFYEHEKLAHYAKKAFDIEYTASPFGKEIEGIHWRGDWDLSRHSKFSGQDLSYTDSETGEKFVPNIIETSGGVDRTFLFLMLDAYTEEKDRIILKLHPSIAPYKTAVFPLLANKPDLVHKARKVYEILKGSHQSSVVGSQLNIAWDDRGNIGKRYYSQDEIGTPYCVTIDFQTLEDSTVTVRDRDTAKQERVSISELKSYIMGKTVVPRKIERMPGA</sequence>
<organism evidence="9 10">
    <name type="scientific">Candidatus Brennerbacteria bacterium CG_4_8_14_3_um_filter_43_14</name>
    <dbReference type="NCBI Taxonomy" id="1974521"/>
    <lineage>
        <taxon>Bacteria</taxon>
        <taxon>Candidatus Brenneribacteriota</taxon>
    </lineage>
</organism>
<dbReference type="CDD" id="cd00858">
    <property type="entry name" value="GlyRS_anticodon"/>
    <property type="match status" value="1"/>
</dbReference>
<keyword evidence="4" id="KW-0547">Nucleotide-binding</keyword>
<name>A0A2H9N4I7_9BACT</name>
<comment type="caution">
    <text evidence="9">The sequence shown here is derived from an EMBL/GenBank/DDBJ whole genome shotgun (WGS) entry which is preliminary data.</text>
</comment>
<dbReference type="EMBL" id="PFIJ01000034">
    <property type="protein sequence ID" value="PIX28799.1"/>
    <property type="molecule type" value="Genomic_DNA"/>
</dbReference>
<dbReference type="Gene3D" id="3.30.930.10">
    <property type="entry name" value="Bira Bifunctional Protein, Domain 2"/>
    <property type="match status" value="1"/>
</dbReference>
<dbReference type="GO" id="GO:0004820">
    <property type="term" value="F:glycine-tRNA ligase activity"/>
    <property type="evidence" value="ECO:0007669"/>
    <property type="project" value="UniProtKB-EC"/>
</dbReference>
<keyword evidence="3 9" id="KW-0436">Ligase</keyword>
<keyword evidence="7" id="KW-0030">Aminoacyl-tRNA synthetase</keyword>
<dbReference type="GO" id="GO:0006426">
    <property type="term" value="P:glycyl-tRNA aminoacylation"/>
    <property type="evidence" value="ECO:0007669"/>
    <property type="project" value="InterPro"/>
</dbReference>
<reference evidence="10" key="1">
    <citation type="submission" date="2017-09" db="EMBL/GenBank/DDBJ databases">
        <title>Depth-based differentiation of microbial function through sediment-hosted aquifers and enrichment of novel symbionts in the deep terrestrial subsurface.</title>
        <authorList>
            <person name="Probst A.J."/>
            <person name="Ladd B."/>
            <person name="Jarett J.K."/>
            <person name="Geller-Mcgrath D.E."/>
            <person name="Sieber C.M.K."/>
            <person name="Emerson J.B."/>
            <person name="Anantharaman K."/>
            <person name="Thomas B.C."/>
            <person name="Malmstrom R."/>
            <person name="Stieglmeier M."/>
            <person name="Klingl A."/>
            <person name="Woyke T."/>
            <person name="Ryan C.M."/>
            <person name="Banfield J.F."/>
        </authorList>
    </citation>
    <scope>NUCLEOTIDE SEQUENCE [LARGE SCALE GENOMIC DNA]</scope>
</reference>
<evidence type="ECO:0000256" key="2">
    <source>
        <dbReference type="ARBA" id="ARBA00012829"/>
    </source>
</evidence>